<dbReference type="Pfam" id="PF16454">
    <property type="entry name" value="PI3K_P85_iSH2"/>
    <property type="match status" value="1"/>
</dbReference>
<gene>
    <name evidence="5" type="ORF">BV898_06707</name>
</gene>
<dbReference type="Gene3D" id="3.30.505.10">
    <property type="entry name" value="SH2 domain"/>
    <property type="match status" value="2"/>
</dbReference>
<dbReference type="InterPro" id="IPR000198">
    <property type="entry name" value="RhoGAP_dom"/>
</dbReference>
<dbReference type="SUPFAM" id="SSF48350">
    <property type="entry name" value="GTPase activation domain, GAP"/>
    <property type="match status" value="1"/>
</dbReference>
<protein>
    <submittedName>
        <fullName evidence="5">Phosphatidylinositol 3-kinase regulatory subunit alpha</fullName>
    </submittedName>
</protein>
<dbReference type="SMART" id="SM00252">
    <property type="entry name" value="SH2"/>
    <property type="match status" value="2"/>
</dbReference>
<dbReference type="PANTHER" id="PTHR10155:SF10">
    <property type="entry name" value="PI3K21B, ISOFORM B"/>
    <property type="match status" value="1"/>
</dbReference>
<dbReference type="PANTHER" id="PTHR10155">
    <property type="entry name" value="PHOSPHATIDYLINOSITOL 3-KINASE REGULATORY SUBUNIT"/>
    <property type="match status" value="1"/>
</dbReference>
<evidence type="ECO:0000256" key="1">
    <source>
        <dbReference type="ARBA" id="ARBA00022999"/>
    </source>
</evidence>
<dbReference type="GO" id="GO:0005942">
    <property type="term" value="C:phosphatidylinositol 3-kinase complex"/>
    <property type="evidence" value="ECO:0007669"/>
    <property type="project" value="TreeGrafter"/>
</dbReference>
<dbReference type="FunFam" id="3.30.505.10:FF:000100">
    <property type="entry name" value="phosphatidylinositol 3-kinase regulatory subunit gamma"/>
    <property type="match status" value="1"/>
</dbReference>
<dbReference type="PROSITE" id="PS50001">
    <property type="entry name" value="SH2"/>
    <property type="match status" value="2"/>
</dbReference>
<dbReference type="Gene3D" id="1.10.287.1490">
    <property type="match status" value="1"/>
</dbReference>
<dbReference type="InterPro" id="IPR032498">
    <property type="entry name" value="PI3K_P85_iSH2"/>
</dbReference>
<evidence type="ECO:0000313" key="5">
    <source>
        <dbReference type="EMBL" id="OQV19286.1"/>
    </source>
</evidence>
<evidence type="ECO:0000259" key="4">
    <source>
        <dbReference type="PROSITE" id="PS50238"/>
    </source>
</evidence>
<proteinExistence type="predicted"/>
<dbReference type="GO" id="GO:0008286">
    <property type="term" value="P:insulin receptor signaling pathway"/>
    <property type="evidence" value="ECO:0007669"/>
    <property type="project" value="TreeGrafter"/>
</dbReference>
<dbReference type="InterPro" id="IPR008936">
    <property type="entry name" value="Rho_GTPase_activation_prot"/>
</dbReference>
<comment type="caution">
    <text evidence="5">The sequence shown here is derived from an EMBL/GenBank/DDBJ whole genome shotgun (WGS) entry which is preliminary data.</text>
</comment>
<dbReference type="GO" id="GO:0046854">
    <property type="term" value="P:phosphatidylinositol phosphate biosynthetic process"/>
    <property type="evidence" value="ECO:0007669"/>
    <property type="project" value="TreeGrafter"/>
</dbReference>
<dbReference type="OrthoDB" id="3175255at2759"/>
<evidence type="ECO:0000256" key="2">
    <source>
        <dbReference type="PROSITE-ProRule" id="PRU00191"/>
    </source>
</evidence>
<feature type="domain" description="SH2" evidence="3">
    <location>
        <begin position="408"/>
        <end position="503"/>
    </location>
</feature>
<dbReference type="InterPro" id="IPR036860">
    <property type="entry name" value="SH2_dom_sf"/>
</dbReference>
<evidence type="ECO:0000259" key="3">
    <source>
        <dbReference type="PROSITE" id="PS50001"/>
    </source>
</evidence>
<keyword evidence="1 2" id="KW-0727">SH2 domain</keyword>
<dbReference type="EMBL" id="MTYJ01000041">
    <property type="protein sequence ID" value="OQV19286.1"/>
    <property type="molecule type" value="Genomic_DNA"/>
</dbReference>
<dbReference type="AlphaFoldDB" id="A0A1W0WVR6"/>
<accession>A0A1W0WVR6</accession>
<name>A0A1W0WVR6_HYPEX</name>
<dbReference type="CDD" id="cd00159">
    <property type="entry name" value="RhoGAP"/>
    <property type="match status" value="1"/>
</dbReference>
<keyword evidence="6" id="KW-1185">Reference proteome</keyword>
<feature type="domain" description="Rho-GAP" evidence="4">
    <location>
        <begin position="151"/>
        <end position="354"/>
    </location>
</feature>
<dbReference type="PRINTS" id="PR00678">
    <property type="entry name" value="PI3KINASEP85"/>
</dbReference>
<evidence type="ECO:0000313" key="6">
    <source>
        <dbReference type="Proteomes" id="UP000192578"/>
    </source>
</evidence>
<dbReference type="SMART" id="SM00324">
    <property type="entry name" value="RhoGAP"/>
    <property type="match status" value="1"/>
</dbReference>
<dbReference type="Proteomes" id="UP000192578">
    <property type="component" value="Unassembled WGS sequence"/>
</dbReference>
<dbReference type="InterPro" id="IPR000980">
    <property type="entry name" value="SH2"/>
</dbReference>
<dbReference type="Pfam" id="PF00620">
    <property type="entry name" value="RhoGAP"/>
    <property type="match status" value="1"/>
</dbReference>
<dbReference type="Gene3D" id="1.10.555.10">
    <property type="entry name" value="Rho GTPase activation protein"/>
    <property type="match status" value="1"/>
</dbReference>
<dbReference type="GO" id="GO:0046935">
    <property type="term" value="F:1-phosphatidylinositol-3-kinase regulator activity"/>
    <property type="evidence" value="ECO:0007669"/>
    <property type="project" value="TreeGrafter"/>
</dbReference>
<dbReference type="SUPFAM" id="SSF55550">
    <property type="entry name" value="SH2 domain"/>
    <property type="match status" value="2"/>
</dbReference>
<organism evidence="5 6">
    <name type="scientific">Hypsibius exemplaris</name>
    <name type="common">Freshwater tardigrade</name>
    <dbReference type="NCBI Taxonomy" id="2072580"/>
    <lineage>
        <taxon>Eukaryota</taxon>
        <taxon>Metazoa</taxon>
        <taxon>Ecdysozoa</taxon>
        <taxon>Tardigrada</taxon>
        <taxon>Eutardigrada</taxon>
        <taxon>Parachela</taxon>
        <taxon>Hypsibioidea</taxon>
        <taxon>Hypsibiidae</taxon>
        <taxon>Hypsibius</taxon>
    </lineage>
</organism>
<dbReference type="Pfam" id="PF00017">
    <property type="entry name" value="SH2"/>
    <property type="match status" value="2"/>
</dbReference>
<sequence length="827" mass="90551">MGAAASSCGALQGEEAGSSAAAAPTGTYYHHHQGVAVVVVVVAQQQLNVLSFVAFPDRLLGLSLKKTAETFLAASQQQSLTTSSTSSTTAAGSGCDACRLQPHSARPCGCHLVNSHTFQQRSCCTISRSEKRCACSGGPSENNVSRRVFGVELSQQMIGCDALAPALLVRCVEEIEKRAAHSHPSVADLSSVYCQTVAPEIIRTLGDQISATGDLNILSACEIACVVGLLKRYLLELPTPVIHTSTYDMFIEATCDSDSDDQRVSLILDLAKKLPDAHEKTLRFLMGHFGRLCRMVAERNGQQQQQACSPVRFLGPLAVCLIRPQWLKTELISQHIVYYNCILEILLLRGSWGVDLSSVDFGPLPVASREDLPVGGGGGELLLARRNSGGVKNFAFPTTVKRLDECEWFWGDASREDVAVALKDQPDGTFVVRTSSSKAQGEYTLTLRKDGSNKLIRIISRDGKFGFAEPLEFDSLQAVIDRHRIISLAAYNRMLDICLISPLVKTQHVVDSADIEKAKSQLVEWDLEYNVWSQRHDEMSDAVSRAAQEVTMKRQAMEAFDAAVLMFEEQMRLHERFQREAKPNEMDAVKANYMLLKARLDSILSSRAKLQFDLNHQAQALREREAQLNSIKPRITHLRIVCDDLISVLMKNGVNPDDVRKSLAEGTKNAERKGVPDRFPTKNLSVGETIYEETPTHSPDLTKSKPLAAPAAATATPAAHEDSSTWYFPTATREQAVKMLTGQPDGTFLVRRRTEGLSGQTHALSVVVSGKVGHCLINQEGNAFGFGQASAEFSTLNDLIVHYKRKSLKEHNPALDVCLAHPVNAVS</sequence>
<feature type="domain" description="SH2" evidence="3">
    <location>
        <begin position="726"/>
        <end position="823"/>
    </location>
</feature>
<reference evidence="6" key="1">
    <citation type="submission" date="2017-01" db="EMBL/GenBank/DDBJ databases">
        <title>Comparative genomics of anhydrobiosis in the tardigrade Hypsibius dujardini.</title>
        <authorList>
            <person name="Yoshida Y."/>
            <person name="Koutsovoulos G."/>
            <person name="Laetsch D."/>
            <person name="Stevens L."/>
            <person name="Kumar S."/>
            <person name="Horikawa D."/>
            <person name="Ishino K."/>
            <person name="Komine S."/>
            <person name="Tomita M."/>
            <person name="Blaxter M."/>
            <person name="Arakawa K."/>
        </authorList>
    </citation>
    <scope>NUCLEOTIDE SEQUENCE [LARGE SCALE GENOMIC DNA]</scope>
    <source>
        <strain evidence="6">Z151</strain>
    </source>
</reference>
<dbReference type="PROSITE" id="PS50238">
    <property type="entry name" value="RHOGAP"/>
    <property type="match status" value="1"/>
</dbReference>